<dbReference type="Proteomes" id="UP000503117">
    <property type="component" value="Chromosome"/>
</dbReference>
<evidence type="ECO:0000256" key="12">
    <source>
        <dbReference type="ARBA" id="ARBA00029757"/>
    </source>
</evidence>
<evidence type="ECO:0000256" key="5">
    <source>
        <dbReference type="ARBA" id="ARBA00022516"/>
    </source>
</evidence>
<sequence length="366" mass="39663">MSDPHPSSLESTLTRNWLRRGPLACALWPVSLLFRALSGLRVVLFKAGVLKSTRLPVPVVVVGNIYIGGTGKTPLTIWLVQALQAAGMRPGVISRGFGSSEEGAREVTAASTPAQVGDEPLLIKQRTGAPVMVGRDRAATGLALLAAHPEVNILLTDDGLQHYKLQRDVEIILFDGRGAGNGWLLPAGPLREPVSRRRDFTVINTPQLTDTLVRAVDPGTAGSEPVRGQTPYARTAAIQMTLVGEYAEQLRDRTQRKPLTELAAHPELRIVAAAGIGNPSRFFGMLKGAGLHVIELPLPDHHDFQDRPFAALNADLILMTEKDAVKCAQIEELRDDPRLWVVPVTARIDRALADQIVEKCRGRSIA</sequence>
<dbReference type="SUPFAM" id="SSF52540">
    <property type="entry name" value="P-loop containing nucleoside triphosphate hydrolases"/>
    <property type="match status" value="1"/>
</dbReference>
<accession>A0ABX6MCU8</accession>
<keyword evidence="5 13" id="KW-0444">Lipid biosynthesis</keyword>
<comment type="catalytic activity">
    <reaction evidence="13">
        <text>a lipid A disaccharide + ATP = a lipid IVA + ADP + H(+)</text>
        <dbReference type="Rhea" id="RHEA:67840"/>
        <dbReference type="ChEBI" id="CHEBI:15378"/>
        <dbReference type="ChEBI" id="CHEBI:30616"/>
        <dbReference type="ChEBI" id="CHEBI:176343"/>
        <dbReference type="ChEBI" id="CHEBI:176425"/>
        <dbReference type="ChEBI" id="CHEBI:456216"/>
        <dbReference type="EC" id="2.7.1.130"/>
    </reaction>
</comment>
<keyword evidence="11 13" id="KW-0443">Lipid metabolism</keyword>
<dbReference type="NCBIfam" id="TIGR00682">
    <property type="entry name" value="lpxK"/>
    <property type="match status" value="1"/>
</dbReference>
<keyword evidence="10 13" id="KW-0067">ATP-binding</keyword>
<keyword evidence="9 13" id="KW-0418">Kinase</keyword>
<organism evidence="14 15">
    <name type="scientific">Duganella dendranthematis</name>
    <dbReference type="NCBI Taxonomy" id="2728021"/>
    <lineage>
        <taxon>Bacteria</taxon>
        <taxon>Pseudomonadati</taxon>
        <taxon>Pseudomonadota</taxon>
        <taxon>Betaproteobacteria</taxon>
        <taxon>Burkholderiales</taxon>
        <taxon>Oxalobacteraceae</taxon>
        <taxon>Telluria group</taxon>
        <taxon>Duganella</taxon>
    </lineage>
</organism>
<dbReference type="PANTHER" id="PTHR42724:SF1">
    <property type="entry name" value="TETRAACYLDISACCHARIDE 4'-KINASE, MITOCHONDRIAL-RELATED"/>
    <property type="match status" value="1"/>
</dbReference>
<evidence type="ECO:0000256" key="11">
    <source>
        <dbReference type="ARBA" id="ARBA00023098"/>
    </source>
</evidence>
<evidence type="ECO:0000256" key="3">
    <source>
        <dbReference type="ARBA" id="ARBA00012071"/>
    </source>
</evidence>
<evidence type="ECO:0000256" key="8">
    <source>
        <dbReference type="ARBA" id="ARBA00022741"/>
    </source>
</evidence>
<evidence type="ECO:0000256" key="9">
    <source>
        <dbReference type="ARBA" id="ARBA00022777"/>
    </source>
</evidence>
<evidence type="ECO:0000256" key="10">
    <source>
        <dbReference type="ARBA" id="ARBA00022840"/>
    </source>
</evidence>
<comment type="similarity">
    <text evidence="13">Belongs to the LpxK family.</text>
</comment>
<dbReference type="InterPro" id="IPR003758">
    <property type="entry name" value="LpxK"/>
</dbReference>
<evidence type="ECO:0000313" key="14">
    <source>
        <dbReference type="EMBL" id="QJD92045.1"/>
    </source>
</evidence>
<dbReference type="EC" id="2.7.1.130" evidence="3 13"/>
<dbReference type="InterPro" id="IPR027417">
    <property type="entry name" value="P-loop_NTPase"/>
</dbReference>
<gene>
    <name evidence="13" type="primary">lpxK</name>
    <name evidence="14" type="ORF">HH213_19275</name>
</gene>
<feature type="binding site" evidence="13">
    <location>
        <begin position="66"/>
        <end position="73"/>
    </location>
    <ligand>
        <name>ATP</name>
        <dbReference type="ChEBI" id="CHEBI:30616"/>
    </ligand>
</feature>
<dbReference type="PANTHER" id="PTHR42724">
    <property type="entry name" value="TETRAACYLDISACCHARIDE 4'-KINASE"/>
    <property type="match status" value="1"/>
</dbReference>
<keyword evidence="6 13" id="KW-0441">Lipid A biosynthesis</keyword>
<name>A0ABX6MCU8_9BURK</name>
<keyword evidence="7 13" id="KW-0808">Transferase</keyword>
<evidence type="ECO:0000256" key="4">
    <source>
        <dbReference type="ARBA" id="ARBA00016436"/>
    </source>
</evidence>
<proteinExistence type="inferred from homology"/>
<comment type="function">
    <text evidence="1 13">Transfers the gamma-phosphate of ATP to the 4'-position of a tetraacyldisaccharide 1-phosphate intermediate (termed DS-1-P) to form tetraacyldisaccharide 1,4'-bis-phosphate (lipid IVA).</text>
</comment>
<keyword evidence="8 13" id="KW-0547">Nucleotide-binding</keyword>
<evidence type="ECO:0000256" key="7">
    <source>
        <dbReference type="ARBA" id="ARBA00022679"/>
    </source>
</evidence>
<dbReference type="HAMAP" id="MF_00409">
    <property type="entry name" value="LpxK"/>
    <property type="match status" value="1"/>
</dbReference>
<protein>
    <recommendedName>
        <fullName evidence="4 13">Tetraacyldisaccharide 4'-kinase</fullName>
        <ecNumber evidence="3 13">2.7.1.130</ecNumber>
    </recommendedName>
    <alternativeName>
        <fullName evidence="12 13">Lipid A 4'-kinase</fullName>
    </alternativeName>
</protein>
<evidence type="ECO:0000256" key="13">
    <source>
        <dbReference type="HAMAP-Rule" id="MF_00409"/>
    </source>
</evidence>
<dbReference type="Pfam" id="PF02606">
    <property type="entry name" value="LpxK"/>
    <property type="match status" value="1"/>
</dbReference>
<evidence type="ECO:0000313" key="15">
    <source>
        <dbReference type="Proteomes" id="UP000503117"/>
    </source>
</evidence>
<reference evidence="14 15" key="1">
    <citation type="submission" date="2020-04" db="EMBL/GenBank/DDBJ databases">
        <title>Genome sequencing of novel species.</title>
        <authorList>
            <person name="Heo J."/>
            <person name="Kim S.-J."/>
            <person name="Kim J.-S."/>
            <person name="Hong S.-B."/>
            <person name="Kwon S.-W."/>
        </authorList>
    </citation>
    <scope>NUCLEOTIDE SEQUENCE [LARGE SCALE GENOMIC DNA]</scope>
    <source>
        <strain evidence="14 15">AF9R3</strain>
    </source>
</reference>
<dbReference type="RefSeq" id="WP_169113299.1">
    <property type="nucleotide sequence ID" value="NZ_CP051684.1"/>
</dbReference>
<comment type="pathway">
    <text evidence="2 13">Glycolipid biosynthesis; lipid IV(A) biosynthesis; lipid IV(A) from (3R)-3-hydroxytetradecanoyl-[acyl-carrier-protein] and UDP-N-acetyl-alpha-D-glucosamine: step 6/6.</text>
</comment>
<dbReference type="GO" id="GO:0009029">
    <property type="term" value="F:lipid-A 4'-kinase activity"/>
    <property type="evidence" value="ECO:0007669"/>
    <property type="project" value="UniProtKB-EC"/>
</dbReference>
<evidence type="ECO:0000256" key="6">
    <source>
        <dbReference type="ARBA" id="ARBA00022556"/>
    </source>
</evidence>
<evidence type="ECO:0000256" key="1">
    <source>
        <dbReference type="ARBA" id="ARBA00002274"/>
    </source>
</evidence>
<evidence type="ECO:0000256" key="2">
    <source>
        <dbReference type="ARBA" id="ARBA00004870"/>
    </source>
</evidence>
<dbReference type="EMBL" id="CP051684">
    <property type="protein sequence ID" value="QJD92045.1"/>
    <property type="molecule type" value="Genomic_DNA"/>
</dbReference>
<keyword evidence="15" id="KW-1185">Reference proteome</keyword>